<comment type="caution">
    <text evidence="10">The sequence shown here is derived from an EMBL/GenBank/DDBJ whole genome shotgun (WGS) entry which is preliminary data.</text>
</comment>
<feature type="transmembrane region" description="Helical" evidence="7">
    <location>
        <begin position="92"/>
        <end position="112"/>
    </location>
</feature>
<dbReference type="PRINTS" id="PR01435">
    <property type="entry name" value="NPOXDRDTASE5"/>
</dbReference>
<sequence>MDFALFSLNNAWLIPLLPFMAFVLIAFVFKNMEKTASTTAILFSGTSFLIALGVVTAVLQRPELIENPFVKEVRWFSMPGLHITMGQLIDPVAAMMLFVVSLVATLVMIYSTGYMHGDPGYTRFFAYLCLFATSMLGLVIATNLLQMFIFWELVGLCSYLLIGYYYFKDSAREAAKKAFMTTRIGDFGLLLGIMFLQLNFGTLEFTELADKLPAFAVAHPALVTLMGILVFIGPIGKSGQFPLHVWLPDAMEGPTPVSALIHAATMVVAGVYLVARAFTLFEVSPEAMHVIAYIGGFTAFFAASIALTQREMKRILAYSTVSQLGYMMMALGVGSLTASMFHLMTHAFFKALMFLAAGSVLHALHGTTDIFEMGGLKKKMPYTTAFMCIGLVAIAGVPPFAGFWSKDEILLMTKLHGFTDLYYLASLTAFMTAFYMSRMVFTAFFGKENPHNHPHESPWSMLFPMSVLAVLACVGGLVGTPWTEHGFGYWVRYGELHHPEVDWTVMGGSVLLGLAGMSLAWIIYGAKLIDANKLARRAGFLHTLSYRKFFIDEIYQWINKVIVDGTGRFLYWIDIHVVDGFIDGLADGTGWSGKMLRRVQTGQVQVYALIFFAAVVFIAVIMGLMGESSAMALIGGGK</sequence>
<dbReference type="Gene3D" id="1.20.5.2700">
    <property type="match status" value="1"/>
</dbReference>
<dbReference type="NCBIfam" id="NF005141">
    <property type="entry name" value="PRK06590.1"/>
    <property type="match status" value="1"/>
</dbReference>
<feature type="transmembrane region" description="Helical" evidence="7">
    <location>
        <begin position="257"/>
        <end position="275"/>
    </location>
</feature>
<name>A0A6I3SBL1_HELMO</name>
<dbReference type="InterPro" id="IPR018393">
    <property type="entry name" value="NADHpl_OxRdtase_5_subgr"/>
</dbReference>
<comment type="similarity">
    <text evidence="2">Belongs to the CPA3 antiporters (TC 2.A.63) subunit A family.</text>
</comment>
<dbReference type="EMBL" id="WNKU01000001">
    <property type="protein sequence ID" value="MTV47702.1"/>
    <property type="molecule type" value="Genomic_DNA"/>
</dbReference>
<proteinExistence type="inferred from homology"/>
<gene>
    <name evidence="10" type="primary">nuoL</name>
    <name evidence="10" type="ORF">GJ688_01735</name>
</gene>
<evidence type="ECO:0000259" key="8">
    <source>
        <dbReference type="Pfam" id="PF00361"/>
    </source>
</evidence>
<dbReference type="RefSeq" id="WP_155474780.1">
    <property type="nucleotide sequence ID" value="NZ_WNKU01000001.1"/>
</dbReference>
<feature type="transmembrane region" description="Helical" evidence="7">
    <location>
        <begin position="503"/>
        <end position="524"/>
    </location>
</feature>
<dbReference type="PRINTS" id="PR01434">
    <property type="entry name" value="NADHDHGNASE5"/>
</dbReference>
<dbReference type="GO" id="GO:0003954">
    <property type="term" value="F:NADH dehydrogenase activity"/>
    <property type="evidence" value="ECO:0007669"/>
    <property type="project" value="TreeGrafter"/>
</dbReference>
<dbReference type="GO" id="GO:0016020">
    <property type="term" value="C:membrane"/>
    <property type="evidence" value="ECO:0007669"/>
    <property type="project" value="UniProtKB-SubCell"/>
</dbReference>
<feature type="transmembrane region" description="Helical" evidence="7">
    <location>
        <begin position="12"/>
        <end position="29"/>
    </location>
</feature>
<evidence type="ECO:0000256" key="4">
    <source>
        <dbReference type="ARBA" id="ARBA00022989"/>
    </source>
</evidence>
<evidence type="ECO:0000256" key="3">
    <source>
        <dbReference type="ARBA" id="ARBA00022692"/>
    </source>
</evidence>
<feature type="transmembrane region" description="Helical" evidence="7">
    <location>
        <begin position="380"/>
        <end position="401"/>
    </location>
</feature>
<accession>A0A6I3SBL1</accession>
<dbReference type="GO" id="GO:0015990">
    <property type="term" value="P:electron transport coupled proton transport"/>
    <property type="evidence" value="ECO:0007669"/>
    <property type="project" value="TreeGrafter"/>
</dbReference>
<dbReference type="GO" id="GO:0008137">
    <property type="term" value="F:NADH dehydrogenase (ubiquinone) activity"/>
    <property type="evidence" value="ECO:0007669"/>
    <property type="project" value="InterPro"/>
</dbReference>
<dbReference type="AlphaFoldDB" id="A0A6I3SBL1"/>
<evidence type="ECO:0000256" key="5">
    <source>
        <dbReference type="ARBA" id="ARBA00023136"/>
    </source>
</evidence>
<feature type="domain" description="NADH:quinone oxidoreductase/Mrp antiporter transmembrane" evidence="8">
    <location>
        <begin position="141"/>
        <end position="431"/>
    </location>
</feature>
<feature type="transmembrane region" description="Helical" evidence="7">
    <location>
        <begin position="421"/>
        <end position="441"/>
    </location>
</feature>
<evidence type="ECO:0000313" key="10">
    <source>
        <dbReference type="EMBL" id="MTV47702.1"/>
    </source>
</evidence>
<feature type="transmembrane region" description="Helical" evidence="7">
    <location>
        <begin position="604"/>
        <end position="625"/>
    </location>
</feature>
<dbReference type="Pfam" id="PF00662">
    <property type="entry name" value="Proton_antipo_N"/>
    <property type="match status" value="1"/>
</dbReference>
<feature type="transmembrane region" description="Helical" evidence="7">
    <location>
        <begin position="179"/>
        <end position="200"/>
    </location>
</feature>
<evidence type="ECO:0000256" key="7">
    <source>
        <dbReference type="SAM" id="Phobius"/>
    </source>
</evidence>
<evidence type="ECO:0000256" key="2">
    <source>
        <dbReference type="ARBA" id="ARBA00008483"/>
    </source>
</evidence>
<keyword evidence="5 7" id="KW-0472">Membrane</keyword>
<feature type="domain" description="NADH-Ubiquinone oxidoreductase (complex I) chain 5 N-terminal" evidence="9">
    <location>
        <begin position="75"/>
        <end position="125"/>
    </location>
</feature>
<comment type="subcellular location">
    <subcellularLocation>
        <location evidence="1">Endomembrane system</location>
        <topology evidence="1">Multi-pass membrane protein</topology>
    </subcellularLocation>
    <subcellularLocation>
        <location evidence="6">Membrane</location>
        <topology evidence="6">Multi-pass membrane protein</topology>
    </subcellularLocation>
</comment>
<evidence type="ECO:0000256" key="1">
    <source>
        <dbReference type="ARBA" id="ARBA00004127"/>
    </source>
</evidence>
<feature type="transmembrane region" description="Helical" evidence="7">
    <location>
        <begin position="41"/>
        <end position="59"/>
    </location>
</feature>
<organism evidence="10 11">
    <name type="scientific">Heliobacterium mobile</name>
    <name type="common">Heliobacillus mobilis</name>
    <dbReference type="NCBI Taxonomy" id="28064"/>
    <lineage>
        <taxon>Bacteria</taxon>
        <taxon>Bacillati</taxon>
        <taxon>Bacillota</taxon>
        <taxon>Clostridia</taxon>
        <taxon>Eubacteriales</taxon>
        <taxon>Heliobacteriaceae</taxon>
        <taxon>Heliobacterium</taxon>
    </lineage>
</organism>
<evidence type="ECO:0000259" key="9">
    <source>
        <dbReference type="Pfam" id="PF00662"/>
    </source>
</evidence>
<feature type="transmembrane region" description="Helical" evidence="7">
    <location>
        <begin position="347"/>
        <end position="368"/>
    </location>
</feature>
<evidence type="ECO:0000256" key="6">
    <source>
        <dbReference type="RuleBase" id="RU000320"/>
    </source>
</evidence>
<evidence type="ECO:0000313" key="11">
    <source>
        <dbReference type="Proteomes" id="UP000430670"/>
    </source>
</evidence>
<dbReference type="GO" id="GO:0048038">
    <property type="term" value="F:quinone binding"/>
    <property type="evidence" value="ECO:0007669"/>
    <property type="project" value="UniProtKB-KW"/>
</dbReference>
<keyword evidence="4 7" id="KW-1133">Transmembrane helix</keyword>
<dbReference type="GO" id="GO:0042773">
    <property type="term" value="P:ATP synthesis coupled electron transport"/>
    <property type="evidence" value="ECO:0007669"/>
    <property type="project" value="InterPro"/>
</dbReference>
<dbReference type="Pfam" id="PF00361">
    <property type="entry name" value="Proton_antipo_M"/>
    <property type="match status" value="1"/>
</dbReference>
<dbReference type="PANTHER" id="PTHR42829">
    <property type="entry name" value="NADH-UBIQUINONE OXIDOREDUCTASE CHAIN 5"/>
    <property type="match status" value="1"/>
</dbReference>
<feature type="transmembrane region" description="Helical" evidence="7">
    <location>
        <begin position="287"/>
        <end position="308"/>
    </location>
</feature>
<reference evidence="10 11" key="1">
    <citation type="submission" date="2019-11" db="EMBL/GenBank/DDBJ databases">
        <title>Whole-genome sequence of a the green, strictly anaerobic photosynthetic bacterium Heliobacillus mobilis DSM 6151.</title>
        <authorList>
            <person name="Kyndt J.A."/>
            <person name="Meyer T.E."/>
        </authorList>
    </citation>
    <scope>NUCLEOTIDE SEQUENCE [LARGE SCALE GENOMIC DNA]</scope>
    <source>
        <strain evidence="10 11">DSM 6151</strain>
    </source>
</reference>
<keyword evidence="3 6" id="KW-0812">Transmembrane</keyword>
<dbReference type="PANTHER" id="PTHR42829:SF2">
    <property type="entry name" value="NADH-UBIQUINONE OXIDOREDUCTASE CHAIN 5"/>
    <property type="match status" value="1"/>
</dbReference>
<protein>
    <submittedName>
        <fullName evidence="10">NADH-quinone oxidoreductase subunit L</fullName>
    </submittedName>
</protein>
<dbReference type="OrthoDB" id="9807568at2"/>
<dbReference type="GO" id="GO:0012505">
    <property type="term" value="C:endomembrane system"/>
    <property type="evidence" value="ECO:0007669"/>
    <property type="project" value="UniProtKB-SubCell"/>
</dbReference>
<feature type="transmembrane region" description="Helical" evidence="7">
    <location>
        <begin position="462"/>
        <end position="483"/>
    </location>
</feature>
<dbReference type="Proteomes" id="UP000430670">
    <property type="component" value="Unassembled WGS sequence"/>
</dbReference>
<dbReference type="InterPro" id="IPR003945">
    <property type="entry name" value="NU5C-like"/>
</dbReference>
<feature type="transmembrane region" description="Helical" evidence="7">
    <location>
        <begin position="148"/>
        <end position="167"/>
    </location>
</feature>
<feature type="transmembrane region" description="Helical" evidence="7">
    <location>
        <begin position="124"/>
        <end position="142"/>
    </location>
</feature>
<dbReference type="InterPro" id="IPR001750">
    <property type="entry name" value="ND/Mrp_TM"/>
</dbReference>
<feature type="transmembrane region" description="Helical" evidence="7">
    <location>
        <begin position="212"/>
        <end position="236"/>
    </location>
</feature>
<dbReference type="InterPro" id="IPR001516">
    <property type="entry name" value="Proton_antipo_N"/>
</dbReference>
<dbReference type="NCBIfam" id="TIGR01974">
    <property type="entry name" value="NDH_I_L"/>
    <property type="match status" value="1"/>
</dbReference>
<keyword evidence="11" id="KW-1185">Reference proteome</keyword>
<feature type="transmembrane region" description="Helical" evidence="7">
    <location>
        <begin position="315"/>
        <end position="341"/>
    </location>
</feature>